<name>X0VVJ2_9ZZZZ</name>
<protein>
    <submittedName>
        <fullName evidence="1">Uncharacterized protein</fullName>
    </submittedName>
</protein>
<dbReference type="EMBL" id="BARS01034457">
    <property type="protein sequence ID" value="GAG22439.1"/>
    <property type="molecule type" value="Genomic_DNA"/>
</dbReference>
<comment type="caution">
    <text evidence="1">The sequence shown here is derived from an EMBL/GenBank/DDBJ whole genome shotgun (WGS) entry which is preliminary data.</text>
</comment>
<sequence>PTPKNALVKDILKEFGFAKEEDKWILDIKGYRERKNFIKEK</sequence>
<evidence type="ECO:0000313" key="1">
    <source>
        <dbReference type="EMBL" id="GAG22439.1"/>
    </source>
</evidence>
<feature type="non-terminal residue" evidence="1">
    <location>
        <position position="1"/>
    </location>
</feature>
<organism evidence="1">
    <name type="scientific">marine sediment metagenome</name>
    <dbReference type="NCBI Taxonomy" id="412755"/>
    <lineage>
        <taxon>unclassified sequences</taxon>
        <taxon>metagenomes</taxon>
        <taxon>ecological metagenomes</taxon>
    </lineage>
</organism>
<gene>
    <name evidence="1" type="ORF">S01H1_53220</name>
</gene>
<proteinExistence type="predicted"/>
<dbReference type="AlphaFoldDB" id="X0VVJ2"/>
<reference evidence="1" key="1">
    <citation type="journal article" date="2014" name="Front. Microbiol.">
        <title>High frequency of phylogenetically diverse reductive dehalogenase-homologous genes in deep subseafloor sedimentary metagenomes.</title>
        <authorList>
            <person name="Kawai M."/>
            <person name="Futagami T."/>
            <person name="Toyoda A."/>
            <person name="Takaki Y."/>
            <person name="Nishi S."/>
            <person name="Hori S."/>
            <person name="Arai W."/>
            <person name="Tsubouchi T."/>
            <person name="Morono Y."/>
            <person name="Uchiyama I."/>
            <person name="Ito T."/>
            <person name="Fujiyama A."/>
            <person name="Inagaki F."/>
            <person name="Takami H."/>
        </authorList>
    </citation>
    <scope>NUCLEOTIDE SEQUENCE</scope>
    <source>
        <strain evidence="1">Expedition CK06-06</strain>
    </source>
</reference>
<accession>X0VVJ2</accession>